<gene>
    <name evidence="3" type="ORF">MRSR164_22425</name>
</gene>
<evidence type="ECO:0008006" key="5">
    <source>
        <dbReference type="Google" id="ProtNLM"/>
    </source>
</evidence>
<evidence type="ECO:0000256" key="1">
    <source>
        <dbReference type="SAM" id="MobiDB-lite"/>
    </source>
</evidence>
<organism evidence="3 4">
    <name type="scientific">Methylobacterium radiotolerans</name>
    <dbReference type="NCBI Taxonomy" id="31998"/>
    <lineage>
        <taxon>Bacteria</taxon>
        <taxon>Pseudomonadati</taxon>
        <taxon>Pseudomonadota</taxon>
        <taxon>Alphaproteobacteria</taxon>
        <taxon>Hyphomicrobiales</taxon>
        <taxon>Methylobacteriaceae</taxon>
        <taxon>Methylobacterium</taxon>
    </lineage>
</organism>
<accession>A0ABU7TFU3</accession>
<dbReference type="EMBL" id="MLBY01000005">
    <property type="protein sequence ID" value="MEE7459447.1"/>
    <property type="molecule type" value="Genomic_DNA"/>
</dbReference>
<protein>
    <recommendedName>
        <fullName evidence="5">Secreted protein</fullName>
    </recommendedName>
</protein>
<feature type="signal peptide" evidence="2">
    <location>
        <begin position="1"/>
        <end position="23"/>
    </location>
</feature>
<evidence type="ECO:0000256" key="2">
    <source>
        <dbReference type="SAM" id="SignalP"/>
    </source>
</evidence>
<proteinExistence type="predicted"/>
<dbReference type="Proteomes" id="UP001349262">
    <property type="component" value="Unassembled WGS sequence"/>
</dbReference>
<sequence length="87" mass="8865">MMMFPRTVLAGLIFLGAASPAQATTGPARTGTGGGPETTVTAPHTAPTGQVVPRPHMLGPLPGSTVEETRGRRAKDSHLMKGICVGC</sequence>
<evidence type="ECO:0000313" key="3">
    <source>
        <dbReference type="EMBL" id="MEE7459447.1"/>
    </source>
</evidence>
<comment type="caution">
    <text evidence="3">The sequence shown here is derived from an EMBL/GenBank/DDBJ whole genome shotgun (WGS) entry which is preliminary data.</text>
</comment>
<name>A0ABU7TFU3_9HYPH</name>
<reference evidence="3 4" key="1">
    <citation type="journal article" date="2012" name="Genet. Mol. Biol.">
        <title>Analysis of 16S rRNA and mxaF genes revealing insights into Methylobacterium niche-specific plant association.</title>
        <authorList>
            <person name="Dourado M.N."/>
            <person name="Andreote F.D."/>
            <person name="Dini-Andreote F."/>
            <person name="Conti R."/>
            <person name="Araujo J.M."/>
            <person name="Araujo W.L."/>
        </authorList>
    </citation>
    <scope>NUCLEOTIDE SEQUENCE [LARGE SCALE GENOMIC DNA]</scope>
    <source>
        <strain evidence="3 4">SR1.6/4</strain>
    </source>
</reference>
<evidence type="ECO:0000313" key="4">
    <source>
        <dbReference type="Proteomes" id="UP001349262"/>
    </source>
</evidence>
<feature type="region of interest" description="Disordered" evidence="1">
    <location>
        <begin position="22"/>
        <end position="75"/>
    </location>
</feature>
<feature type="chain" id="PRO_5046866895" description="Secreted protein" evidence="2">
    <location>
        <begin position="24"/>
        <end position="87"/>
    </location>
</feature>
<keyword evidence="4" id="KW-1185">Reference proteome</keyword>
<keyword evidence="2" id="KW-0732">Signal</keyword>